<dbReference type="GO" id="GO:0046452">
    <property type="term" value="P:dihydrofolate metabolic process"/>
    <property type="evidence" value="ECO:0007669"/>
    <property type="project" value="TreeGrafter"/>
</dbReference>
<dbReference type="InterPro" id="IPR001796">
    <property type="entry name" value="DHFR_dom"/>
</dbReference>
<keyword evidence="10" id="KW-1185">Reference proteome</keyword>
<comment type="catalytic activity">
    <reaction evidence="7">
        <text>(6S)-5,6,7,8-tetrahydrofolate + NADP(+) = 7,8-dihydrofolate + NADPH + H(+)</text>
        <dbReference type="Rhea" id="RHEA:15009"/>
        <dbReference type="ChEBI" id="CHEBI:15378"/>
        <dbReference type="ChEBI" id="CHEBI:57451"/>
        <dbReference type="ChEBI" id="CHEBI:57453"/>
        <dbReference type="ChEBI" id="CHEBI:57783"/>
        <dbReference type="ChEBI" id="CHEBI:58349"/>
        <dbReference type="EC" id="1.5.1.3"/>
    </reaction>
</comment>
<dbReference type="InterPro" id="IPR024072">
    <property type="entry name" value="DHFR-like_dom_sf"/>
</dbReference>
<keyword evidence="6 7" id="KW-0560">Oxidoreductase</keyword>
<evidence type="ECO:0000256" key="1">
    <source>
        <dbReference type="ARBA" id="ARBA00004903"/>
    </source>
</evidence>
<dbReference type="InterPro" id="IPR012259">
    <property type="entry name" value="DHFR"/>
</dbReference>
<dbReference type="PROSITE" id="PS51330">
    <property type="entry name" value="DHFR_2"/>
    <property type="match status" value="1"/>
</dbReference>
<dbReference type="AlphaFoldDB" id="A0A1M6WPZ7"/>
<dbReference type="PRINTS" id="PR00070">
    <property type="entry name" value="DHFR"/>
</dbReference>
<proteinExistence type="inferred from homology"/>
<dbReference type="PANTHER" id="PTHR48069:SF3">
    <property type="entry name" value="DIHYDROFOLATE REDUCTASE"/>
    <property type="match status" value="1"/>
</dbReference>
<dbReference type="CDD" id="cd00209">
    <property type="entry name" value="DHFR"/>
    <property type="match status" value="1"/>
</dbReference>
<evidence type="ECO:0000256" key="5">
    <source>
        <dbReference type="ARBA" id="ARBA00022857"/>
    </source>
</evidence>
<keyword evidence="4 7" id="KW-0554">One-carbon metabolism</keyword>
<evidence type="ECO:0000256" key="7">
    <source>
        <dbReference type="PIRNR" id="PIRNR000194"/>
    </source>
</evidence>
<name>A0A1M6WPZ7_9FIRM</name>
<gene>
    <name evidence="9" type="ORF">SAMN02745138_02634</name>
</gene>
<dbReference type="GO" id="GO:0006730">
    <property type="term" value="P:one-carbon metabolic process"/>
    <property type="evidence" value="ECO:0007669"/>
    <property type="project" value="UniProtKB-KW"/>
</dbReference>
<dbReference type="PANTHER" id="PTHR48069">
    <property type="entry name" value="DIHYDROFOLATE REDUCTASE"/>
    <property type="match status" value="1"/>
</dbReference>
<reference evidence="9 10" key="1">
    <citation type="submission" date="2016-11" db="EMBL/GenBank/DDBJ databases">
        <authorList>
            <person name="Jaros S."/>
            <person name="Januszkiewicz K."/>
            <person name="Wedrychowicz H."/>
        </authorList>
    </citation>
    <scope>NUCLEOTIDE SEQUENCE [LARGE SCALE GENOMIC DNA]</scope>
    <source>
        <strain evidence="9 10">DSM 14214</strain>
    </source>
</reference>
<comment type="function">
    <text evidence="7">Key enzyme in folate metabolism. Catalyzes an essential reaction for de novo glycine and purine synthesis, and for DNA precursor synthesis.</text>
</comment>
<accession>A0A1M6WPZ7</accession>
<dbReference type="EC" id="1.5.1.3" evidence="3 7"/>
<dbReference type="GeneID" id="78177551"/>
<evidence type="ECO:0000256" key="6">
    <source>
        <dbReference type="ARBA" id="ARBA00023002"/>
    </source>
</evidence>
<dbReference type="OrthoDB" id="9804315at2"/>
<dbReference type="GO" id="GO:0004146">
    <property type="term" value="F:dihydrofolate reductase activity"/>
    <property type="evidence" value="ECO:0007669"/>
    <property type="project" value="UniProtKB-EC"/>
</dbReference>
<evidence type="ECO:0000313" key="10">
    <source>
        <dbReference type="Proteomes" id="UP000183975"/>
    </source>
</evidence>
<keyword evidence="5 7" id="KW-0521">NADP</keyword>
<dbReference type="UniPathway" id="UPA00077">
    <property type="reaction ID" value="UER00158"/>
</dbReference>
<dbReference type="GO" id="GO:0046655">
    <property type="term" value="P:folic acid metabolic process"/>
    <property type="evidence" value="ECO:0007669"/>
    <property type="project" value="TreeGrafter"/>
</dbReference>
<dbReference type="EMBL" id="FRAH01000056">
    <property type="protein sequence ID" value="SHK95843.1"/>
    <property type="molecule type" value="Genomic_DNA"/>
</dbReference>
<protein>
    <recommendedName>
        <fullName evidence="3 7">Dihydrofolate reductase</fullName>
        <ecNumber evidence="3 7">1.5.1.3</ecNumber>
    </recommendedName>
</protein>
<organism evidence="9 10">
    <name type="scientific">Anaerotignum lactatifermentans DSM 14214</name>
    <dbReference type="NCBI Taxonomy" id="1121323"/>
    <lineage>
        <taxon>Bacteria</taxon>
        <taxon>Bacillati</taxon>
        <taxon>Bacillota</taxon>
        <taxon>Clostridia</taxon>
        <taxon>Lachnospirales</taxon>
        <taxon>Anaerotignaceae</taxon>
        <taxon>Anaerotignum</taxon>
    </lineage>
</organism>
<comment type="similarity">
    <text evidence="2 7">Belongs to the dihydrofolate reductase family.</text>
</comment>
<dbReference type="GO" id="GO:0046654">
    <property type="term" value="P:tetrahydrofolate biosynthetic process"/>
    <property type="evidence" value="ECO:0007669"/>
    <property type="project" value="UniProtKB-UniPathway"/>
</dbReference>
<dbReference type="PIRSF" id="PIRSF000194">
    <property type="entry name" value="DHFR"/>
    <property type="match status" value="1"/>
</dbReference>
<comment type="pathway">
    <text evidence="1 7">Cofactor biosynthesis; tetrahydrofolate biosynthesis; 5,6,7,8-tetrahydrofolate from 7,8-dihydrofolate: step 1/1.</text>
</comment>
<dbReference type="SUPFAM" id="SSF53597">
    <property type="entry name" value="Dihydrofolate reductase-like"/>
    <property type="match status" value="1"/>
</dbReference>
<evidence type="ECO:0000256" key="3">
    <source>
        <dbReference type="ARBA" id="ARBA00012856"/>
    </source>
</evidence>
<dbReference type="RefSeq" id="WP_072852505.1">
    <property type="nucleotide sequence ID" value="NZ_FRAH01000056.1"/>
</dbReference>
<feature type="domain" description="DHFR" evidence="8">
    <location>
        <begin position="1"/>
        <end position="161"/>
    </location>
</feature>
<evidence type="ECO:0000259" key="8">
    <source>
        <dbReference type="PROSITE" id="PS51330"/>
    </source>
</evidence>
<sequence>MNLIVAVDENWGIGKDNELLCRISADMKNFRAVTMGHVLVLGRKTLESFPGKKPLPKRTHIVLTANKAYEAEGVTLCHSLEELPAVLADYEDDDIFVIGGGSIYEQLLPQCKKAYITKIYDKFPADTYFPNLDEKPEWTLTEKGEVQEENGVKFSFDIYEQK</sequence>
<evidence type="ECO:0000256" key="2">
    <source>
        <dbReference type="ARBA" id="ARBA00009539"/>
    </source>
</evidence>
<dbReference type="Pfam" id="PF00186">
    <property type="entry name" value="DHFR_1"/>
    <property type="match status" value="1"/>
</dbReference>
<dbReference type="GO" id="GO:0050661">
    <property type="term" value="F:NADP binding"/>
    <property type="evidence" value="ECO:0007669"/>
    <property type="project" value="InterPro"/>
</dbReference>
<dbReference type="Gene3D" id="3.40.430.10">
    <property type="entry name" value="Dihydrofolate Reductase, subunit A"/>
    <property type="match status" value="1"/>
</dbReference>
<evidence type="ECO:0000256" key="4">
    <source>
        <dbReference type="ARBA" id="ARBA00022563"/>
    </source>
</evidence>
<evidence type="ECO:0000313" key="9">
    <source>
        <dbReference type="EMBL" id="SHK95843.1"/>
    </source>
</evidence>
<dbReference type="Proteomes" id="UP000183975">
    <property type="component" value="Unassembled WGS sequence"/>
</dbReference>